<gene>
    <name evidence="2" type="ORF">GCM10022383_07230</name>
</gene>
<evidence type="ECO:0000313" key="3">
    <source>
        <dbReference type="Proteomes" id="UP001501591"/>
    </source>
</evidence>
<dbReference type="Proteomes" id="UP001501591">
    <property type="component" value="Unassembled WGS sequence"/>
</dbReference>
<proteinExistence type="predicted"/>
<reference evidence="3" key="1">
    <citation type="journal article" date="2019" name="Int. J. Syst. Evol. Microbiol.">
        <title>The Global Catalogue of Microorganisms (GCM) 10K type strain sequencing project: providing services to taxonomists for standard genome sequencing and annotation.</title>
        <authorList>
            <consortium name="The Broad Institute Genomics Platform"/>
            <consortium name="The Broad Institute Genome Sequencing Center for Infectious Disease"/>
            <person name="Wu L."/>
            <person name="Ma J."/>
        </authorList>
    </citation>
    <scope>NUCLEOTIDE SEQUENCE [LARGE SCALE GENOMIC DNA]</scope>
    <source>
        <strain evidence="3">JCM 17024</strain>
    </source>
</reference>
<evidence type="ECO:0000256" key="1">
    <source>
        <dbReference type="SAM" id="MobiDB-lite"/>
    </source>
</evidence>
<feature type="region of interest" description="Disordered" evidence="1">
    <location>
        <begin position="1"/>
        <end position="29"/>
    </location>
</feature>
<dbReference type="EMBL" id="BAABCP010000001">
    <property type="protein sequence ID" value="GAA3931264.1"/>
    <property type="molecule type" value="Genomic_DNA"/>
</dbReference>
<dbReference type="SUPFAM" id="SSF46785">
    <property type="entry name" value="Winged helix' DNA-binding domain"/>
    <property type="match status" value="1"/>
</dbReference>
<dbReference type="RefSeq" id="WP_344818138.1">
    <property type="nucleotide sequence ID" value="NZ_BAABCP010000001.1"/>
</dbReference>
<organism evidence="2 3">
    <name type="scientific">Microbacterium soli</name>
    <dbReference type="NCBI Taxonomy" id="446075"/>
    <lineage>
        <taxon>Bacteria</taxon>
        <taxon>Bacillati</taxon>
        <taxon>Actinomycetota</taxon>
        <taxon>Actinomycetes</taxon>
        <taxon>Micrococcales</taxon>
        <taxon>Microbacteriaceae</taxon>
        <taxon>Microbacterium</taxon>
    </lineage>
</organism>
<dbReference type="Gene3D" id="1.10.10.10">
    <property type="entry name" value="Winged helix-like DNA-binding domain superfamily/Winged helix DNA-binding domain"/>
    <property type="match status" value="1"/>
</dbReference>
<evidence type="ECO:0000313" key="2">
    <source>
        <dbReference type="EMBL" id="GAA3931264.1"/>
    </source>
</evidence>
<keyword evidence="3" id="KW-1185">Reference proteome</keyword>
<comment type="caution">
    <text evidence="2">The sequence shown here is derived from an EMBL/GenBank/DDBJ whole genome shotgun (WGS) entry which is preliminary data.</text>
</comment>
<dbReference type="InterPro" id="IPR036388">
    <property type="entry name" value="WH-like_DNA-bd_sf"/>
</dbReference>
<accession>A0ABP7MVV0</accession>
<name>A0ABP7MVV0_9MICO</name>
<dbReference type="InterPro" id="IPR036390">
    <property type="entry name" value="WH_DNA-bd_sf"/>
</dbReference>
<protein>
    <submittedName>
        <fullName evidence="2">Helix-turn-helix domain-containing protein</fullName>
    </submittedName>
</protein>
<sequence>MGKSRGVEQGRGARDRGGEDARPRSSTRERILREVEVRGAVSTADLVAVTGLHENTVREHLERLRCEGRLRRTRAAAHGRGRPGWRWTAPRADVANPYAGLALALADSLTRAVDDPVALARTSGVRWGAEIAQEHPDAEEDARTLVIDLMREQGFAPETSEEPVTAGGDEPDIVLRRCPLLAAAARRTDVVCAVHEGMIAGILSSRDDHTDAALLPLRADGGCVLHLHAAS</sequence>